<dbReference type="Pfam" id="PF00474">
    <property type="entry name" value="SSF"/>
    <property type="match status" value="1"/>
</dbReference>
<feature type="transmembrane region" description="Helical" evidence="9">
    <location>
        <begin position="75"/>
        <end position="94"/>
    </location>
</feature>
<dbReference type="InterPro" id="IPR018212">
    <property type="entry name" value="Na/solute_symporter_CS"/>
</dbReference>
<dbReference type="InterPro" id="IPR038377">
    <property type="entry name" value="Na/Glc_symporter_sf"/>
</dbReference>
<dbReference type="CDD" id="cd10327">
    <property type="entry name" value="SLC5sbd_PanF"/>
    <property type="match status" value="1"/>
</dbReference>
<comment type="subcellular location">
    <subcellularLocation>
        <location evidence="1">Membrane</location>
        <topology evidence="1">Multi-pass membrane protein</topology>
    </subcellularLocation>
</comment>
<feature type="transmembrane region" description="Helical" evidence="9">
    <location>
        <begin position="273"/>
        <end position="298"/>
    </location>
</feature>
<dbReference type="InterPro" id="IPR001734">
    <property type="entry name" value="Na/solute_symporter"/>
</dbReference>
<protein>
    <submittedName>
        <fullName evidence="10">Pantothenate permease</fullName>
    </submittedName>
</protein>
<feature type="transmembrane region" description="Helical" evidence="9">
    <location>
        <begin position="233"/>
        <end position="252"/>
    </location>
</feature>
<dbReference type="Proteomes" id="UP000255328">
    <property type="component" value="Unassembled WGS sequence"/>
</dbReference>
<evidence type="ECO:0000256" key="2">
    <source>
        <dbReference type="ARBA" id="ARBA00006434"/>
    </source>
</evidence>
<dbReference type="GO" id="GO:0015233">
    <property type="term" value="F:pantothenate transmembrane transporter activity"/>
    <property type="evidence" value="ECO:0007669"/>
    <property type="project" value="InterPro"/>
</dbReference>
<dbReference type="InterPro" id="IPR011849">
    <property type="entry name" value="Na/pantothenate_symporter"/>
</dbReference>
<evidence type="ECO:0000256" key="8">
    <source>
        <dbReference type="RuleBase" id="RU362091"/>
    </source>
</evidence>
<dbReference type="PROSITE" id="PS50283">
    <property type="entry name" value="NA_SOLUT_SYMP_3"/>
    <property type="match status" value="1"/>
</dbReference>
<gene>
    <name evidence="10" type="primary">panF</name>
    <name evidence="10" type="ORF">NCTC10723_01219</name>
</gene>
<feature type="transmembrane region" description="Helical" evidence="9">
    <location>
        <begin position="367"/>
        <end position="384"/>
    </location>
</feature>
<proteinExistence type="inferred from homology"/>
<keyword evidence="5 9" id="KW-0812">Transmembrane</keyword>
<feature type="transmembrane region" description="Helical" evidence="9">
    <location>
        <begin position="122"/>
        <end position="144"/>
    </location>
</feature>
<keyword evidence="4" id="KW-1003">Cell membrane</keyword>
<reference evidence="10 11" key="1">
    <citation type="submission" date="2018-06" db="EMBL/GenBank/DDBJ databases">
        <authorList>
            <consortium name="Pathogen Informatics"/>
            <person name="Doyle S."/>
        </authorList>
    </citation>
    <scope>NUCLEOTIDE SEQUENCE [LARGE SCALE GENOMIC DNA]</scope>
    <source>
        <strain evidence="10 11">NCTC10723</strain>
    </source>
</reference>
<dbReference type="RefSeq" id="WP_115270360.1">
    <property type="nucleotide sequence ID" value="NZ_CASFEE010000010.1"/>
</dbReference>
<dbReference type="NCBIfam" id="TIGR02119">
    <property type="entry name" value="panF"/>
    <property type="match status" value="1"/>
</dbReference>
<evidence type="ECO:0000256" key="3">
    <source>
        <dbReference type="ARBA" id="ARBA00022448"/>
    </source>
</evidence>
<dbReference type="GO" id="GO:0005886">
    <property type="term" value="C:plasma membrane"/>
    <property type="evidence" value="ECO:0007669"/>
    <property type="project" value="TreeGrafter"/>
</dbReference>
<feature type="transmembrane region" description="Helical" evidence="9">
    <location>
        <begin position="318"/>
        <end position="347"/>
    </location>
</feature>
<accession>A0A377GXN6</accession>
<comment type="similarity">
    <text evidence="2 8">Belongs to the sodium:solute symporter (SSF) (TC 2.A.21) family.</text>
</comment>
<dbReference type="GO" id="GO:0015081">
    <property type="term" value="F:sodium ion transmembrane transporter activity"/>
    <property type="evidence" value="ECO:0007669"/>
    <property type="project" value="InterPro"/>
</dbReference>
<dbReference type="InterPro" id="IPR050277">
    <property type="entry name" value="Sodium:Solute_Symporter"/>
</dbReference>
<dbReference type="PROSITE" id="PS00456">
    <property type="entry name" value="NA_SOLUT_SYMP_1"/>
    <property type="match status" value="1"/>
</dbReference>
<dbReference type="GO" id="GO:0036376">
    <property type="term" value="P:sodium ion export across plasma membrane"/>
    <property type="evidence" value="ECO:0007669"/>
    <property type="project" value="InterPro"/>
</dbReference>
<dbReference type="PANTHER" id="PTHR48086">
    <property type="entry name" value="SODIUM/PROLINE SYMPORTER-RELATED"/>
    <property type="match status" value="1"/>
</dbReference>
<dbReference type="Gene3D" id="1.20.1730.10">
    <property type="entry name" value="Sodium/glucose cotransporter"/>
    <property type="match status" value="1"/>
</dbReference>
<feature type="transmembrane region" description="Helical" evidence="9">
    <location>
        <begin position="422"/>
        <end position="439"/>
    </location>
</feature>
<feature type="transmembrane region" description="Helical" evidence="9">
    <location>
        <begin position="156"/>
        <end position="175"/>
    </location>
</feature>
<evidence type="ECO:0000256" key="4">
    <source>
        <dbReference type="ARBA" id="ARBA00022475"/>
    </source>
</evidence>
<evidence type="ECO:0000256" key="7">
    <source>
        <dbReference type="ARBA" id="ARBA00023136"/>
    </source>
</evidence>
<keyword evidence="11" id="KW-1185">Reference proteome</keyword>
<feature type="transmembrane region" description="Helical" evidence="9">
    <location>
        <begin position="390"/>
        <end position="415"/>
    </location>
</feature>
<keyword evidence="3" id="KW-0813">Transport</keyword>
<sequence>MLILIPVLLYLLLMLGIAYKVNQIKHSKNVDFTQEYFIGSRNMGGFVLAMTIIASYVGASSFIGGPGIAYKLGLGWVLLACIQVPTAFFTLGIVGKKLAIISRRINGVTMIDLLRARYKSDIVVILASVSMLVFFIGTIVAQFIGGARLFEAVTGYPYFVGLILFSSVVIAYTSFGGFRAVVLTDAIQGIVMLIATGILFYVILKNGNGMENIMLSIAKTNPEMLTPTSNGNITKPFIMSFWVLVGIGLLGYPSTTVRCMGFKDSSSLHRAMIIGTSVVGLLMLGMHLVGVMGMAVAPGVDVGDKIIPILALKNLHPILAGVFIGGPLAAIMSTVDSLLIMASATIVKDLYSHYVNKDASTEKIKKLSFMASLGFGIIVFLLSLNPPDLLVWINLFAFAGLEATFFCPIVFGLFWKKANSTGAIASMLFGFITFIYLTVYKISIFGMHTIVPVLFISSIVFIIGSYIGEPNDEEILDIFFKF</sequence>
<dbReference type="OrthoDB" id="9810181at2"/>
<evidence type="ECO:0000256" key="1">
    <source>
        <dbReference type="ARBA" id="ARBA00004141"/>
    </source>
</evidence>
<feature type="transmembrane region" description="Helical" evidence="9">
    <location>
        <begin position="182"/>
        <end position="204"/>
    </location>
</feature>
<dbReference type="PANTHER" id="PTHR48086:SF4">
    <property type="entry name" value="SODIUM_PANTOTHENATE SYMPORTER"/>
    <property type="match status" value="1"/>
</dbReference>
<evidence type="ECO:0000256" key="6">
    <source>
        <dbReference type="ARBA" id="ARBA00022989"/>
    </source>
</evidence>
<feature type="transmembrane region" description="Helical" evidence="9">
    <location>
        <begin position="43"/>
        <end position="63"/>
    </location>
</feature>
<evidence type="ECO:0000313" key="10">
    <source>
        <dbReference type="EMBL" id="STO31760.1"/>
    </source>
</evidence>
<dbReference type="EMBL" id="UGGU01000003">
    <property type="protein sequence ID" value="STO31760.1"/>
    <property type="molecule type" value="Genomic_DNA"/>
</dbReference>
<keyword evidence="7 9" id="KW-0472">Membrane</keyword>
<evidence type="ECO:0000256" key="9">
    <source>
        <dbReference type="SAM" id="Phobius"/>
    </source>
</evidence>
<feature type="transmembrane region" description="Helical" evidence="9">
    <location>
        <begin position="6"/>
        <end position="22"/>
    </location>
</feature>
<dbReference type="AlphaFoldDB" id="A0A377GXN6"/>
<keyword evidence="6 9" id="KW-1133">Transmembrane helix</keyword>
<dbReference type="NCBIfam" id="TIGR00813">
    <property type="entry name" value="sss"/>
    <property type="match status" value="1"/>
</dbReference>
<evidence type="ECO:0000313" key="11">
    <source>
        <dbReference type="Proteomes" id="UP000255328"/>
    </source>
</evidence>
<organism evidence="10 11">
    <name type="scientific">Fusobacterium necrogenes</name>
    <dbReference type="NCBI Taxonomy" id="858"/>
    <lineage>
        <taxon>Bacteria</taxon>
        <taxon>Fusobacteriati</taxon>
        <taxon>Fusobacteriota</taxon>
        <taxon>Fusobacteriia</taxon>
        <taxon>Fusobacteriales</taxon>
        <taxon>Fusobacteriaceae</taxon>
        <taxon>Fusobacterium</taxon>
    </lineage>
</organism>
<evidence type="ECO:0000256" key="5">
    <source>
        <dbReference type="ARBA" id="ARBA00022692"/>
    </source>
</evidence>
<name>A0A377GXN6_9FUSO</name>
<feature type="transmembrane region" description="Helical" evidence="9">
    <location>
        <begin position="445"/>
        <end position="467"/>
    </location>
</feature>